<evidence type="ECO:0000313" key="2">
    <source>
        <dbReference type="EMBL" id="CEN56494.1"/>
    </source>
</evidence>
<accession>A0A0B7J1G3</accession>
<dbReference type="AlphaFoldDB" id="A0A0B7J1G3"/>
<protein>
    <recommendedName>
        <fullName evidence="4">DUF2946 domain-containing protein</fullName>
    </recommendedName>
</protein>
<evidence type="ECO:0008006" key="4">
    <source>
        <dbReference type="Google" id="ProtNLM"/>
    </source>
</evidence>
<keyword evidence="3" id="KW-1185">Reference proteome</keyword>
<dbReference type="HOGENOM" id="CLU_2046926_0_0_4"/>
<proteinExistence type="predicted"/>
<evidence type="ECO:0000256" key="1">
    <source>
        <dbReference type="SAM" id="SignalP"/>
    </source>
</evidence>
<dbReference type="EMBL" id="LN794158">
    <property type="protein sequence ID" value="CEN56494.1"/>
    <property type="molecule type" value="Genomic_DNA"/>
</dbReference>
<feature type="signal peptide" evidence="1">
    <location>
        <begin position="1"/>
        <end position="38"/>
    </location>
</feature>
<organism evidence="2 3">
    <name type="scientific">Candidatus Methylopumilus turicensis</name>
    <dbReference type="NCBI Taxonomy" id="1581680"/>
    <lineage>
        <taxon>Bacteria</taxon>
        <taxon>Pseudomonadati</taxon>
        <taxon>Pseudomonadota</taxon>
        <taxon>Betaproteobacteria</taxon>
        <taxon>Nitrosomonadales</taxon>
        <taxon>Methylophilaceae</taxon>
        <taxon>Candidatus Methylopumilus</taxon>
    </lineage>
</organism>
<reference evidence="3" key="1">
    <citation type="submission" date="2014-12" db="EMBL/GenBank/DDBJ databases">
        <authorList>
            <person name="Salcher M.M."/>
        </authorList>
    </citation>
    <scope>NUCLEOTIDE SEQUENCE [LARGE SCALE GENOMIC DNA]</scope>
    <source>
        <strain evidence="3">MMS-10A-171</strain>
    </source>
</reference>
<evidence type="ECO:0000313" key="3">
    <source>
        <dbReference type="Proteomes" id="UP000056322"/>
    </source>
</evidence>
<gene>
    <name evidence="2" type="ORF">BN1209_1457</name>
</gene>
<name>A0A0B7J1G3_9PROT</name>
<dbReference type="Proteomes" id="UP000056322">
    <property type="component" value="Chromosome 1"/>
</dbReference>
<dbReference type="KEGG" id="mbac:BN1209_1457"/>
<feature type="chain" id="PRO_5002117155" description="DUF2946 domain-containing protein" evidence="1">
    <location>
        <begin position="39"/>
        <end position="132"/>
    </location>
</feature>
<dbReference type="STRING" id="1581680.BN1209_1457"/>
<keyword evidence="1" id="KW-0732">Signal</keyword>
<sequence>MNFSFTKRIISIMKSIHKIVALLLLLWTPLFFSGAAYAATQMELANAASHETAKASHSCHDMHNESGITHQDMKHNTGDAHCQHCAFCVGFVTPLNEVNTHIVPQATSLAFNAMWVSSTHNITPDHRPPIDA</sequence>